<accession>A0AA88M8D5</accession>
<dbReference type="AlphaFoldDB" id="A0AA88M8D5"/>
<dbReference type="EMBL" id="JAUPFM010000013">
    <property type="protein sequence ID" value="KAK2832690.1"/>
    <property type="molecule type" value="Genomic_DNA"/>
</dbReference>
<reference evidence="2" key="1">
    <citation type="submission" date="2023-07" db="EMBL/GenBank/DDBJ databases">
        <title>Chromosome-level Genome Assembly of Striped Snakehead (Channa striata).</title>
        <authorList>
            <person name="Liu H."/>
        </authorList>
    </citation>
    <scope>NUCLEOTIDE SEQUENCE</scope>
    <source>
        <strain evidence="2">Gz</strain>
        <tissue evidence="2">Muscle</tissue>
    </source>
</reference>
<protein>
    <submittedName>
        <fullName evidence="2">Uncharacterized protein</fullName>
    </submittedName>
</protein>
<evidence type="ECO:0000313" key="2">
    <source>
        <dbReference type="EMBL" id="KAK2832690.1"/>
    </source>
</evidence>
<sequence>MASRKASAVRPAPAKLAGRMPVIASCEQQGSGETKRPHLTEGNRDGDPKVRAILAMSRYCQEDCNVQSGVQQSGGVSRVPDATQLTRPVPVRPRDLHPLLGPEDDTHRKQIILAILCTTAPAAGEHHRTPMVPLIDSSLRGKVTDVAFRRMLHYLREWFVVHYRRKPEGIDDRRELHVVLDCKPSDGPTLIHLISKRTAKSRMRVSIAPNICPLRKRPFCVDANMFAANNNAAAKLFDYSSRCETEEAHNYINITEEYNDHPRLAE</sequence>
<name>A0AA88M8D5_CHASR</name>
<feature type="region of interest" description="Disordered" evidence="1">
    <location>
        <begin position="26"/>
        <end position="47"/>
    </location>
</feature>
<dbReference type="Proteomes" id="UP001187415">
    <property type="component" value="Unassembled WGS sequence"/>
</dbReference>
<keyword evidence="3" id="KW-1185">Reference proteome</keyword>
<evidence type="ECO:0000313" key="3">
    <source>
        <dbReference type="Proteomes" id="UP001187415"/>
    </source>
</evidence>
<gene>
    <name evidence="2" type="ORF">Q5P01_016579</name>
</gene>
<feature type="compositionally biased region" description="Basic and acidic residues" evidence="1">
    <location>
        <begin position="33"/>
        <end position="47"/>
    </location>
</feature>
<organism evidence="2 3">
    <name type="scientific">Channa striata</name>
    <name type="common">Snakehead murrel</name>
    <name type="synonym">Ophicephalus striatus</name>
    <dbReference type="NCBI Taxonomy" id="64152"/>
    <lineage>
        <taxon>Eukaryota</taxon>
        <taxon>Metazoa</taxon>
        <taxon>Chordata</taxon>
        <taxon>Craniata</taxon>
        <taxon>Vertebrata</taxon>
        <taxon>Euteleostomi</taxon>
        <taxon>Actinopterygii</taxon>
        <taxon>Neopterygii</taxon>
        <taxon>Teleostei</taxon>
        <taxon>Neoteleostei</taxon>
        <taxon>Acanthomorphata</taxon>
        <taxon>Anabantaria</taxon>
        <taxon>Anabantiformes</taxon>
        <taxon>Channoidei</taxon>
        <taxon>Channidae</taxon>
        <taxon>Channa</taxon>
    </lineage>
</organism>
<evidence type="ECO:0000256" key="1">
    <source>
        <dbReference type="SAM" id="MobiDB-lite"/>
    </source>
</evidence>
<proteinExistence type="predicted"/>
<comment type="caution">
    <text evidence="2">The sequence shown here is derived from an EMBL/GenBank/DDBJ whole genome shotgun (WGS) entry which is preliminary data.</text>
</comment>